<dbReference type="AlphaFoldDB" id="A0A9W6KTA1"/>
<evidence type="ECO:0000313" key="4">
    <source>
        <dbReference type="Proteomes" id="UP001143480"/>
    </source>
</evidence>
<dbReference type="EMBL" id="BSFP01000110">
    <property type="protein sequence ID" value="GLL07756.1"/>
    <property type="molecule type" value="Genomic_DNA"/>
</dbReference>
<organism evidence="3 4">
    <name type="scientific">Dactylosporangium matsuzakiense</name>
    <dbReference type="NCBI Taxonomy" id="53360"/>
    <lineage>
        <taxon>Bacteria</taxon>
        <taxon>Bacillati</taxon>
        <taxon>Actinomycetota</taxon>
        <taxon>Actinomycetes</taxon>
        <taxon>Micromonosporales</taxon>
        <taxon>Micromonosporaceae</taxon>
        <taxon>Dactylosporangium</taxon>
    </lineage>
</organism>
<sequence length="225" mass="23522">MKRLTAVLAVLLAVASVGGCGGDDGDKPAVKSAISVFFYEGATTAQRDAVEARLRSLPKVTEVQLQTGEDVYRLLQSTDPETAKHLDPSGLPDSVRAVITDAALVEPVSDLIAGMPKVASVTGDAAGGSADPKAERGVIVKVENGGQTDIEDAIKAIPQASAATFESSADAYKRMKDRVEGLEQQDALASYRFKVTYAGGISREQQALVNVKGVRRVIVVPAGVL</sequence>
<keyword evidence="1" id="KW-0732">Signal</keyword>
<comment type="caution">
    <text evidence="3">The sequence shown here is derived from an EMBL/GenBank/DDBJ whole genome shotgun (WGS) entry which is preliminary data.</text>
</comment>
<feature type="domain" description="FtsX extracellular" evidence="2">
    <location>
        <begin position="33"/>
        <end position="121"/>
    </location>
</feature>
<accession>A0A9W6KTA1</accession>
<reference evidence="3" key="1">
    <citation type="journal article" date="2014" name="Int. J. Syst. Evol. Microbiol.">
        <title>Complete genome sequence of Corynebacterium casei LMG S-19264T (=DSM 44701T), isolated from a smear-ripened cheese.</title>
        <authorList>
            <consortium name="US DOE Joint Genome Institute (JGI-PGF)"/>
            <person name="Walter F."/>
            <person name="Albersmeier A."/>
            <person name="Kalinowski J."/>
            <person name="Ruckert C."/>
        </authorList>
    </citation>
    <scope>NUCLEOTIDE SEQUENCE</scope>
    <source>
        <strain evidence="3">VKM Ac-1321</strain>
    </source>
</reference>
<dbReference type="Gene3D" id="3.30.70.3040">
    <property type="match status" value="2"/>
</dbReference>
<evidence type="ECO:0000313" key="3">
    <source>
        <dbReference type="EMBL" id="GLL07756.1"/>
    </source>
</evidence>
<dbReference type="PROSITE" id="PS51257">
    <property type="entry name" value="PROKAR_LIPOPROTEIN"/>
    <property type="match status" value="1"/>
</dbReference>
<dbReference type="Proteomes" id="UP001143480">
    <property type="component" value="Unassembled WGS sequence"/>
</dbReference>
<evidence type="ECO:0000259" key="2">
    <source>
        <dbReference type="Pfam" id="PF18075"/>
    </source>
</evidence>
<keyword evidence="4" id="KW-1185">Reference proteome</keyword>
<name>A0A9W6KTA1_9ACTN</name>
<gene>
    <name evidence="3" type="ORF">GCM10017581_095130</name>
</gene>
<feature type="chain" id="PRO_5040850428" description="FtsX extracellular domain-containing protein" evidence="1">
    <location>
        <begin position="20"/>
        <end position="225"/>
    </location>
</feature>
<evidence type="ECO:0000256" key="1">
    <source>
        <dbReference type="SAM" id="SignalP"/>
    </source>
</evidence>
<reference evidence="3" key="2">
    <citation type="submission" date="2023-01" db="EMBL/GenBank/DDBJ databases">
        <authorList>
            <person name="Sun Q."/>
            <person name="Evtushenko L."/>
        </authorList>
    </citation>
    <scope>NUCLEOTIDE SEQUENCE</scope>
    <source>
        <strain evidence="3">VKM Ac-1321</strain>
    </source>
</reference>
<dbReference type="InterPro" id="IPR040690">
    <property type="entry name" value="FtsX_ECD"/>
</dbReference>
<protein>
    <recommendedName>
        <fullName evidence="2">FtsX extracellular domain-containing protein</fullName>
    </recommendedName>
</protein>
<dbReference type="RefSeq" id="WP_271190172.1">
    <property type="nucleotide sequence ID" value="NZ_BSFP01000110.1"/>
</dbReference>
<dbReference type="Pfam" id="PF18075">
    <property type="entry name" value="FtsX_ECD"/>
    <property type="match status" value="1"/>
</dbReference>
<proteinExistence type="predicted"/>
<feature type="signal peptide" evidence="1">
    <location>
        <begin position="1"/>
        <end position="19"/>
    </location>
</feature>